<proteinExistence type="predicted"/>
<dbReference type="STRING" id="428126.CLOSPI_00432"/>
<gene>
    <name evidence="1" type="ORF">CLOSPI_00432</name>
</gene>
<dbReference type="Proteomes" id="UP000004910">
    <property type="component" value="Unassembled WGS sequence"/>
</dbReference>
<dbReference type="EMBL" id="ABIK02000004">
    <property type="protein sequence ID" value="EDS75902.1"/>
    <property type="molecule type" value="Genomic_DNA"/>
</dbReference>
<dbReference type="HOGENOM" id="CLU_3166587_0_0_9"/>
<reference evidence="1" key="2">
    <citation type="submission" date="2014-06" db="EMBL/GenBank/DDBJ databases">
        <title>Draft genome sequence of Clostridium spiroforme (DSM 1552).</title>
        <authorList>
            <person name="Sudarsanam P."/>
            <person name="Ley R."/>
            <person name="Guruge J."/>
            <person name="Turnbaugh P.J."/>
            <person name="Mahowald M."/>
            <person name="Liep D."/>
            <person name="Gordon J."/>
        </authorList>
    </citation>
    <scope>NUCLEOTIDE SEQUENCE</scope>
    <source>
        <strain evidence="1">DSM 1552</strain>
    </source>
</reference>
<name>B1BZQ5_9FIRM</name>
<evidence type="ECO:0000313" key="2">
    <source>
        <dbReference type="Proteomes" id="UP000004910"/>
    </source>
</evidence>
<reference evidence="1" key="1">
    <citation type="submission" date="2008-02" db="EMBL/GenBank/DDBJ databases">
        <authorList>
            <person name="Fulton L."/>
            <person name="Clifton S."/>
            <person name="Fulton B."/>
            <person name="Xu J."/>
            <person name="Minx P."/>
            <person name="Pepin K.H."/>
            <person name="Johnson M."/>
            <person name="Thiruvilangam P."/>
            <person name="Bhonagiri V."/>
            <person name="Nash W.E."/>
            <person name="Mardis E.R."/>
            <person name="Wilson R.K."/>
        </authorList>
    </citation>
    <scope>NUCLEOTIDE SEQUENCE [LARGE SCALE GENOMIC DNA]</scope>
    <source>
        <strain evidence="1">DSM 1552</strain>
    </source>
</reference>
<organism evidence="1 2">
    <name type="scientific">Thomasclavelia spiroformis DSM 1552</name>
    <dbReference type="NCBI Taxonomy" id="428126"/>
    <lineage>
        <taxon>Bacteria</taxon>
        <taxon>Bacillati</taxon>
        <taxon>Bacillota</taxon>
        <taxon>Erysipelotrichia</taxon>
        <taxon>Erysipelotrichales</taxon>
        <taxon>Coprobacillaceae</taxon>
        <taxon>Thomasclavelia</taxon>
    </lineage>
</organism>
<dbReference type="eggNOG" id="COG0394">
    <property type="taxonomic scope" value="Bacteria"/>
</dbReference>
<dbReference type="AlphaFoldDB" id="B1BZQ5"/>
<accession>B1BZQ5</accession>
<protein>
    <submittedName>
        <fullName evidence="1">Uncharacterized protein</fullName>
    </submittedName>
</protein>
<keyword evidence="2" id="KW-1185">Reference proteome</keyword>
<sequence>MKESYGIDMEQNQYLKLISDILKVDIIISMGCNVSSPFIGRIFDNNW</sequence>
<evidence type="ECO:0000313" key="1">
    <source>
        <dbReference type="EMBL" id="EDS75902.1"/>
    </source>
</evidence>
<comment type="caution">
    <text evidence="1">The sequence shown here is derived from an EMBL/GenBank/DDBJ whole genome shotgun (WGS) entry which is preliminary data.</text>
</comment>